<dbReference type="Pfam" id="PF13561">
    <property type="entry name" value="adh_short_C2"/>
    <property type="match status" value="1"/>
</dbReference>
<keyword evidence="2" id="KW-0560">Oxidoreductase</keyword>
<reference evidence="3" key="1">
    <citation type="submission" date="2022-02" db="EMBL/GenBank/DDBJ databases">
        <title>Coral-associated bacteria.</title>
        <authorList>
            <person name="Tang K."/>
            <person name="Wang X."/>
        </authorList>
    </citation>
    <scope>NUCLEOTIDE SEQUENCE</scope>
    <source>
        <strain evidence="3">SCSIO 43006</strain>
    </source>
</reference>
<name>A0ABY4VCA8_9GAMM</name>
<dbReference type="Gene3D" id="3.40.50.720">
    <property type="entry name" value="NAD(P)-binding Rossmann-like Domain"/>
    <property type="match status" value="1"/>
</dbReference>
<evidence type="ECO:0000256" key="2">
    <source>
        <dbReference type="ARBA" id="ARBA00023002"/>
    </source>
</evidence>
<protein>
    <submittedName>
        <fullName evidence="3">SDR family oxidoreductase</fullName>
    </submittedName>
</protein>
<keyword evidence="4" id="KW-1185">Reference proteome</keyword>
<dbReference type="PRINTS" id="PR00080">
    <property type="entry name" value="SDRFAMILY"/>
</dbReference>
<dbReference type="PRINTS" id="PR00081">
    <property type="entry name" value="GDHRDH"/>
</dbReference>
<dbReference type="InterPro" id="IPR020904">
    <property type="entry name" value="Sc_DH/Rdtase_CS"/>
</dbReference>
<dbReference type="InterPro" id="IPR036291">
    <property type="entry name" value="NAD(P)-bd_dom_sf"/>
</dbReference>
<sequence>MNRFFDINDQVAVITGGNSGIGLSTAKRFHKAGAHVIIAGIGSGDNAIRDIEGGDFVETDVSSESQVKELMNYAAEKFGKIDTLVNCAGINKGYETLLNVDCNDFGANYSVNTMGVVFGIKYATPHMKYGGSIVNVASAAAKSGVPYLAPYVASKWAVVGITQTAALELGAQNIRVNAICPTSVDTPMAQAEGGEPQLAMEKVAVPLGRIAHPDEIAALIHFLASHDCTFINGQAINVDGGFSAGLSISAFNKLAHT</sequence>
<dbReference type="CDD" id="cd05233">
    <property type="entry name" value="SDR_c"/>
    <property type="match status" value="1"/>
</dbReference>
<dbReference type="PANTHER" id="PTHR24321">
    <property type="entry name" value="DEHYDROGENASES, SHORT CHAIN"/>
    <property type="match status" value="1"/>
</dbReference>
<comment type="similarity">
    <text evidence="1">Belongs to the short-chain dehydrogenases/reductases (SDR) family.</text>
</comment>
<organism evidence="3 4">
    <name type="scientific">Microbulbifer variabilis</name>
    <dbReference type="NCBI Taxonomy" id="266805"/>
    <lineage>
        <taxon>Bacteria</taxon>
        <taxon>Pseudomonadati</taxon>
        <taxon>Pseudomonadota</taxon>
        <taxon>Gammaproteobacteria</taxon>
        <taxon>Cellvibrionales</taxon>
        <taxon>Microbulbiferaceae</taxon>
        <taxon>Microbulbifer</taxon>
    </lineage>
</organism>
<dbReference type="EMBL" id="CP092418">
    <property type="protein sequence ID" value="USD19599.1"/>
    <property type="molecule type" value="Genomic_DNA"/>
</dbReference>
<dbReference type="SUPFAM" id="SSF51735">
    <property type="entry name" value="NAD(P)-binding Rossmann-fold domains"/>
    <property type="match status" value="1"/>
</dbReference>
<gene>
    <name evidence="3" type="ORF">MJO52_10945</name>
</gene>
<evidence type="ECO:0000256" key="1">
    <source>
        <dbReference type="ARBA" id="ARBA00006484"/>
    </source>
</evidence>
<evidence type="ECO:0000313" key="4">
    <source>
        <dbReference type="Proteomes" id="UP001055658"/>
    </source>
</evidence>
<evidence type="ECO:0000313" key="3">
    <source>
        <dbReference type="EMBL" id="USD19599.1"/>
    </source>
</evidence>
<dbReference type="PROSITE" id="PS00061">
    <property type="entry name" value="ADH_SHORT"/>
    <property type="match status" value="1"/>
</dbReference>
<accession>A0ABY4VCA8</accession>
<proteinExistence type="inferred from homology"/>
<dbReference type="PANTHER" id="PTHR24321:SF8">
    <property type="entry name" value="ESTRADIOL 17-BETA-DEHYDROGENASE 8-RELATED"/>
    <property type="match status" value="1"/>
</dbReference>
<dbReference type="RefSeq" id="WP_252081698.1">
    <property type="nucleotide sequence ID" value="NZ_CP092418.1"/>
</dbReference>
<dbReference type="InterPro" id="IPR002347">
    <property type="entry name" value="SDR_fam"/>
</dbReference>
<dbReference type="Proteomes" id="UP001055658">
    <property type="component" value="Chromosome"/>
</dbReference>